<reference evidence="2" key="1">
    <citation type="submission" date="2019-04" db="EMBL/GenBank/DDBJ databases">
        <title>Evolution of Biomass-Degrading Anaerobic Consortia Revealed by Metagenomics.</title>
        <authorList>
            <person name="Peng X."/>
        </authorList>
    </citation>
    <scope>NUCLEOTIDE SEQUENCE</scope>
    <source>
        <strain evidence="2">SIG12</strain>
    </source>
</reference>
<dbReference type="GO" id="GO:0004175">
    <property type="term" value="F:endopeptidase activity"/>
    <property type="evidence" value="ECO:0007669"/>
    <property type="project" value="UniProtKB-ARBA"/>
</dbReference>
<evidence type="ECO:0000313" key="3">
    <source>
        <dbReference type="Proteomes" id="UP000762703"/>
    </source>
</evidence>
<dbReference type="AlphaFoldDB" id="A0A8T3VGU0"/>
<organism evidence="2 3">
    <name type="scientific">Methanobrevibacter millerae</name>
    <dbReference type="NCBI Taxonomy" id="230361"/>
    <lineage>
        <taxon>Archaea</taxon>
        <taxon>Methanobacteriati</taxon>
        <taxon>Methanobacteriota</taxon>
        <taxon>Methanomada group</taxon>
        <taxon>Methanobacteria</taxon>
        <taxon>Methanobacteriales</taxon>
        <taxon>Methanobacteriaceae</taxon>
        <taxon>Methanobrevibacter</taxon>
    </lineage>
</organism>
<dbReference type="EMBL" id="SUTE01000048">
    <property type="protein sequence ID" value="MBE6505376.1"/>
    <property type="molecule type" value="Genomic_DNA"/>
</dbReference>
<evidence type="ECO:0000256" key="1">
    <source>
        <dbReference type="SAM" id="Phobius"/>
    </source>
</evidence>
<sequence length="236" mass="26413">MKIFENTRGIDFPFYNGVPELSKLDWIVLTIGPILTLATIFGLIDYIPGAGNVITGIFTPVWFCLITLLPVTYVCRGKLSIFFKMPKRGDIKIILACFILNSLFTIGMAALFDLLGFKLSNNTSTIAHAVFTTNNIFLLIQLIGEELFKVSLLLCIMALIYHFSENRKLSVVISTLLVMLVFGLMHLPAYNWNFIQSLLIIGLGAIFDLFPYLKTKNVTNSYIVHVLIDIAPSLLP</sequence>
<keyword evidence="1" id="KW-0812">Transmembrane</keyword>
<keyword evidence="1" id="KW-1133">Transmembrane helix</keyword>
<gene>
    <name evidence="2" type="ORF">E7Z73_06505</name>
</gene>
<evidence type="ECO:0000313" key="2">
    <source>
        <dbReference type="EMBL" id="MBE6505376.1"/>
    </source>
</evidence>
<dbReference type="GO" id="GO:0080120">
    <property type="term" value="P:CAAX-box protein maturation"/>
    <property type="evidence" value="ECO:0007669"/>
    <property type="project" value="UniProtKB-ARBA"/>
</dbReference>
<protein>
    <recommendedName>
        <fullName evidence="4">CPBP family intramembrane metalloprotease</fullName>
    </recommendedName>
</protein>
<name>A0A8T3VGU0_9EURY</name>
<feature type="transmembrane region" description="Helical" evidence="1">
    <location>
        <begin position="194"/>
        <end position="213"/>
    </location>
</feature>
<dbReference type="Proteomes" id="UP000762703">
    <property type="component" value="Unassembled WGS sequence"/>
</dbReference>
<evidence type="ECO:0008006" key="4">
    <source>
        <dbReference type="Google" id="ProtNLM"/>
    </source>
</evidence>
<comment type="caution">
    <text evidence="2">The sequence shown here is derived from an EMBL/GenBank/DDBJ whole genome shotgun (WGS) entry which is preliminary data.</text>
</comment>
<feature type="transmembrane region" description="Helical" evidence="1">
    <location>
        <begin position="169"/>
        <end position="188"/>
    </location>
</feature>
<dbReference type="RefSeq" id="WP_303737026.1">
    <property type="nucleotide sequence ID" value="NZ_SUTE01000048.1"/>
</dbReference>
<keyword evidence="1" id="KW-0472">Membrane</keyword>
<feature type="transmembrane region" description="Helical" evidence="1">
    <location>
        <begin position="136"/>
        <end position="162"/>
    </location>
</feature>
<accession>A0A8T3VGU0</accession>
<feature type="transmembrane region" description="Helical" evidence="1">
    <location>
        <begin position="26"/>
        <end position="47"/>
    </location>
</feature>
<feature type="transmembrane region" description="Helical" evidence="1">
    <location>
        <begin position="53"/>
        <end position="73"/>
    </location>
</feature>
<proteinExistence type="predicted"/>
<feature type="transmembrane region" description="Helical" evidence="1">
    <location>
        <begin position="93"/>
        <end position="116"/>
    </location>
</feature>